<protein>
    <recommendedName>
        <fullName evidence="3">Mobilization protein</fullName>
    </recommendedName>
</protein>
<keyword evidence="1" id="KW-0812">Transmembrane</keyword>
<organism evidence="2">
    <name type="scientific">Myoviridae sp. ctQV19</name>
    <dbReference type="NCBI Taxonomy" id="2827607"/>
    <lineage>
        <taxon>Viruses</taxon>
        <taxon>Duplodnaviria</taxon>
        <taxon>Heunggongvirae</taxon>
        <taxon>Uroviricota</taxon>
        <taxon>Caudoviricetes</taxon>
    </lineage>
</organism>
<name>A0A8S5RTF0_9CAUD</name>
<reference evidence="2" key="1">
    <citation type="journal article" date="2021" name="Proc. Natl. Acad. Sci. U.S.A.">
        <title>A Catalog of Tens of Thousands of Viruses from Human Metagenomes Reveals Hidden Associations with Chronic Diseases.</title>
        <authorList>
            <person name="Tisza M.J."/>
            <person name="Buck C.B."/>
        </authorList>
    </citation>
    <scope>NUCLEOTIDE SEQUENCE</scope>
    <source>
        <strain evidence="2">CtQV19</strain>
    </source>
</reference>
<proteinExistence type="predicted"/>
<sequence length="239" mass="28043">MIKEKYLVFGAKFPAIIIAINMVIINFMMKLMIYEDNTIANVILFTVAISIICLYCSFMLFLSECYRFIKRKLQNFKNKGIENILDFKRDTDIVKNSTEIELNINIIRETKMRDEEIKLKHMQDVAKQYIIEIFPPYCSNEDIQKLCRGIIDFSNGVSDFSNYPSITPQELKSIDLMHFGWNIYNHFGRKNRDVVLHFLKNIFRETLINVSIDTLDSKLTNDGDKGKIKIKNNLLDKNE</sequence>
<dbReference type="EMBL" id="BK057801">
    <property type="protein sequence ID" value="DAE92525.1"/>
    <property type="molecule type" value="Genomic_DNA"/>
</dbReference>
<evidence type="ECO:0008006" key="3">
    <source>
        <dbReference type="Google" id="ProtNLM"/>
    </source>
</evidence>
<evidence type="ECO:0000313" key="2">
    <source>
        <dbReference type="EMBL" id="DAE92525.1"/>
    </source>
</evidence>
<feature type="transmembrane region" description="Helical" evidence="1">
    <location>
        <begin position="39"/>
        <end position="62"/>
    </location>
</feature>
<evidence type="ECO:0000256" key="1">
    <source>
        <dbReference type="SAM" id="Phobius"/>
    </source>
</evidence>
<keyword evidence="1" id="KW-1133">Transmembrane helix</keyword>
<accession>A0A8S5RTF0</accession>
<keyword evidence="1" id="KW-0472">Membrane</keyword>
<feature type="transmembrane region" description="Helical" evidence="1">
    <location>
        <begin position="12"/>
        <end position="33"/>
    </location>
</feature>